<dbReference type="InterPro" id="IPR003599">
    <property type="entry name" value="Ig_sub"/>
</dbReference>
<feature type="domain" description="Fibronectin type-III" evidence="13">
    <location>
        <begin position="447"/>
        <end position="544"/>
    </location>
</feature>
<dbReference type="Pfam" id="PF00041">
    <property type="entry name" value="fn3"/>
    <property type="match status" value="5"/>
</dbReference>
<evidence type="ECO:0000313" key="14">
    <source>
        <dbReference type="EMBL" id="CAH3147572.1"/>
    </source>
</evidence>
<sequence>MLLPGCRACFIVIVQLAAFSGSLGIKVPYFIEEPSDIYARRGRPALLKCQVGGDPKPSIRWRRNGVPLSLDSRRTINPGGSLYFSEIIHNKTQKPDEGTYQCEGVLSYNSEDYRIISRTARLIIAGISSKVSVTPSVLNAIQGDTSRLFCSVKHSTPKALIAWKKQGSTNVTITTGNHFTLTPDGALHIRNIRFEDQGKYECIAVNNKTMRQHTSTNAATVQVLPDEGFPRRPYFEASPKDTVAVVGSKVVLECLANGSPKPRVTWLRDGVQVGSQGYSIFGESNLMILSVSVENAGTYTCRASALNREEETTAKLEVHYGPVFTKKPNAVNAYENTNARFECRADGIPKPNITWTKNGEELVNKAFISIKDGYLTVNDLVPSDKGVYQCFAKNYLGKIQASAQLSVYREGERIPATTPTPATTQEPTTAVITTPQSTAPAPRVPEKPENVKAVAVSHTEINVSWSPPSITNGEILKYRIFCFEEVRQGSSGSGVKQKNMPGDSRSVQITDLKPDTKYRFTVFAHNEHGAGIISDEVIARTYPSSDVPGRPLNLVAEAVSESTVRVTWAAPTTGASPSMYVIIYKDVSGDSGQMRDVTKQQTKLLRDLKTYTKYTITVFGVDKRGINGPTAETEVTTRSGVPSVTPTDFVLKRDSSGTRLISTWKAPDSTKVNGRITYYVIKYRKFGSTEENTTQRIAADKLAYVIKGLMPSTRYEAKIAAGTESGLGLYTQDWVEASTNFTDCNEETVPGKPRFDSIKRFPSAILVKWLPPDNSGLICVTGYSLGWGKNTPYQASSKPLSGDETQYLIDDLEPEQKYVIKLYATNSNGNGLDIQMQVRTLAGSGQQEPVKNLKAIPLSSNVMYVSWKDTKVSTSVPIVYHVYHSVHGQLKYCGNTTEKHIKCNRLKPFKKYMFYVRRNEEGFNATVSNFTMEDKPGPPMHLTGNPNETNFTRLTLNWQPPRALNGPVLEYRIFYSKNSSAPGEKWKSVKADGSSLTKEISGLKPGTAYFFKMQARTKKGWGPMSSPKKFSTLSSSPGSIVTISTGLSSPAPTETNAAAAQAGAGGLKNKTLWIVIAAVAGITLIAIIIISVILCKKRSGDDIHRKPPTYKQVIQANGSAKKKHKEEKPPDLWINHTENLEMKPVDSVNPAPDVCTNTTALIPRRSEEMKPVEDSPLDHLHVDNERSSFLNGSDGEPEDFDDLPPPPVFDSKSDPYLDYPDDNRTPTPPPSPGVSPFNPPRSVTPENVKRPMYPMTSTPRYQLSLPRTGSFENNTLDVTDPRPPKRSRSYDPDFGPLTSKVPVYPVPYQSPVPPSTSPKPKSPVAPADDIQLPPIGFNRKTQPNGYWTPPPKYDDIFARRSRPPSSPQKVPKNSLAHLLSDLDKEIAGLEGLMRDLNEITAGDYII</sequence>
<dbReference type="PANTHER" id="PTHR44170">
    <property type="entry name" value="PROTEIN SIDEKICK"/>
    <property type="match status" value="1"/>
</dbReference>
<evidence type="ECO:0000256" key="10">
    <source>
        <dbReference type="SAM" id="Phobius"/>
    </source>
</evidence>
<comment type="subcellular location">
    <subcellularLocation>
        <location evidence="1">Membrane</location>
        <topology evidence="1">Single-pass type I membrane protein</topology>
    </subcellularLocation>
</comment>
<keyword evidence="3 10" id="KW-0812">Transmembrane</keyword>
<dbReference type="PRINTS" id="PR00014">
    <property type="entry name" value="FNTYPEIII"/>
</dbReference>
<feature type="domain" description="Fibronectin type-III" evidence="13">
    <location>
        <begin position="645"/>
        <end position="747"/>
    </location>
</feature>
<evidence type="ECO:0000259" key="13">
    <source>
        <dbReference type="PROSITE" id="PS50853"/>
    </source>
</evidence>
<evidence type="ECO:0000313" key="15">
    <source>
        <dbReference type="Proteomes" id="UP001159405"/>
    </source>
</evidence>
<reference evidence="14 15" key="1">
    <citation type="submission" date="2022-05" db="EMBL/GenBank/DDBJ databases">
        <authorList>
            <consortium name="Genoscope - CEA"/>
            <person name="William W."/>
        </authorList>
    </citation>
    <scope>NUCLEOTIDE SEQUENCE [LARGE SCALE GENOMIC DNA]</scope>
</reference>
<evidence type="ECO:0000256" key="11">
    <source>
        <dbReference type="SAM" id="SignalP"/>
    </source>
</evidence>
<comment type="similarity">
    <text evidence="2">Belongs to the immunoglobulin superfamily. DCC family.</text>
</comment>
<keyword evidence="11" id="KW-0732">Signal</keyword>
<feature type="domain" description="Ig-like" evidence="12">
    <location>
        <begin position="322"/>
        <end position="406"/>
    </location>
</feature>
<dbReference type="InterPro" id="IPR036179">
    <property type="entry name" value="Ig-like_dom_sf"/>
</dbReference>
<keyword evidence="7" id="KW-1015">Disulfide bond</keyword>
<dbReference type="InterPro" id="IPR036116">
    <property type="entry name" value="FN3_sf"/>
</dbReference>
<dbReference type="InterPro" id="IPR013783">
    <property type="entry name" value="Ig-like_fold"/>
</dbReference>
<dbReference type="InterPro" id="IPR013098">
    <property type="entry name" value="Ig_I-set"/>
</dbReference>
<keyword evidence="5 10" id="KW-1133">Transmembrane helix</keyword>
<evidence type="ECO:0000256" key="4">
    <source>
        <dbReference type="ARBA" id="ARBA00022737"/>
    </source>
</evidence>
<dbReference type="InterPro" id="IPR007110">
    <property type="entry name" value="Ig-like_dom"/>
</dbReference>
<dbReference type="EMBL" id="CALNXK010000081">
    <property type="protein sequence ID" value="CAH3147572.1"/>
    <property type="molecule type" value="Genomic_DNA"/>
</dbReference>
<dbReference type="Pfam" id="PF13927">
    <property type="entry name" value="Ig_3"/>
    <property type="match status" value="3"/>
</dbReference>
<evidence type="ECO:0000259" key="12">
    <source>
        <dbReference type="PROSITE" id="PS50835"/>
    </source>
</evidence>
<evidence type="ECO:0000256" key="5">
    <source>
        <dbReference type="ARBA" id="ARBA00022989"/>
    </source>
</evidence>
<comment type="caution">
    <text evidence="14">The sequence shown here is derived from an EMBL/GenBank/DDBJ whole genome shotgun (WGS) entry which is preliminary data.</text>
</comment>
<dbReference type="PANTHER" id="PTHR44170:SF54">
    <property type="entry name" value="FI24025P1"/>
    <property type="match status" value="1"/>
</dbReference>
<feature type="chain" id="PRO_5047319921" description="Neogenin" evidence="11">
    <location>
        <begin position="25"/>
        <end position="1406"/>
    </location>
</feature>
<dbReference type="Proteomes" id="UP001159405">
    <property type="component" value="Unassembled WGS sequence"/>
</dbReference>
<dbReference type="Pfam" id="PF06583">
    <property type="entry name" value="Neogenin_C"/>
    <property type="match status" value="1"/>
</dbReference>
<evidence type="ECO:0000256" key="9">
    <source>
        <dbReference type="SAM" id="MobiDB-lite"/>
    </source>
</evidence>
<dbReference type="Gene3D" id="2.60.40.10">
    <property type="entry name" value="Immunoglobulins"/>
    <property type="match status" value="10"/>
</dbReference>
<feature type="compositionally biased region" description="Basic and acidic residues" evidence="9">
    <location>
        <begin position="1279"/>
        <end position="1291"/>
    </location>
</feature>
<accession>A0ABN8PPE1</accession>
<evidence type="ECO:0000256" key="2">
    <source>
        <dbReference type="ARBA" id="ARBA00009588"/>
    </source>
</evidence>
<dbReference type="PROSITE" id="PS50835">
    <property type="entry name" value="IG_LIKE"/>
    <property type="match status" value="4"/>
</dbReference>
<feature type="domain" description="Ig-like" evidence="12">
    <location>
        <begin position="233"/>
        <end position="317"/>
    </location>
</feature>
<dbReference type="InterPro" id="IPR003598">
    <property type="entry name" value="Ig_sub2"/>
</dbReference>
<dbReference type="SMART" id="SM00408">
    <property type="entry name" value="IGc2"/>
    <property type="match status" value="4"/>
</dbReference>
<evidence type="ECO:0008006" key="16">
    <source>
        <dbReference type="Google" id="ProtNLM"/>
    </source>
</evidence>
<gene>
    <name evidence="14" type="ORF">PLOB_00046161</name>
</gene>
<feature type="domain" description="Ig-like" evidence="12">
    <location>
        <begin position="28"/>
        <end position="102"/>
    </location>
</feature>
<feature type="compositionally biased region" description="Pro residues" evidence="9">
    <location>
        <begin position="1304"/>
        <end position="1323"/>
    </location>
</feature>
<feature type="domain" description="Fibronectin type-III" evidence="13">
    <location>
        <begin position="938"/>
        <end position="1035"/>
    </location>
</feature>
<feature type="region of interest" description="Disordered" evidence="9">
    <location>
        <begin position="1143"/>
        <end position="1353"/>
    </location>
</feature>
<dbReference type="InterPro" id="IPR010560">
    <property type="entry name" value="Neogenin_C"/>
</dbReference>
<evidence type="ECO:0000256" key="8">
    <source>
        <dbReference type="ARBA" id="ARBA00023180"/>
    </source>
</evidence>
<dbReference type="CDD" id="cd00063">
    <property type="entry name" value="FN3"/>
    <property type="match status" value="5"/>
</dbReference>
<dbReference type="SUPFAM" id="SSF49265">
    <property type="entry name" value="Fibronectin type III"/>
    <property type="match status" value="4"/>
</dbReference>
<dbReference type="SUPFAM" id="SSF48726">
    <property type="entry name" value="Immunoglobulin"/>
    <property type="match status" value="4"/>
</dbReference>
<feature type="signal peptide" evidence="11">
    <location>
        <begin position="1"/>
        <end position="24"/>
    </location>
</feature>
<feature type="domain" description="Ig-like" evidence="12">
    <location>
        <begin position="129"/>
        <end position="222"/>
    </location>
</feature>
<dbReference type="SMART" id="SM00060">
    <property type="entry name" value="FN3"/>
    <property type="match status" value="6"/>
</dbReference>
<evidence type="ECO:0000256" key="6">
    <source>
        <dbReference type="ARBA" id="ARBA00023136"/>
    </source>
</evidence>
<dbReference type="SMART" id="SM00409">
    <property type="entry name" value="IG"/>
    <property type="match status" value="4"/>
</dbReference>
<name>A0ABN8PPE1_9CNID</name>
<evidence type="ECO:0000256" key="7">
    <source>
        <dbReference type="ARBA" id="ARBA00023157"/>
    </source>
</evidence>
<organism evidence="14 15">
    <name type="scientific">Porites lobata</name>
    <dbReference type="NCBI Taxonomy" id="104759"/>
    <lineage>
        <taxon>Eukaryota</taxon>
        <taxon>Metazoa</taxon>
        <taxon>Cnidaria</taxon>
        <taxon>Anthozoa</taxon>
        <taxon>Hexacorallia</taxon>
        <taxon>Scleractinia</taxon>
        <taxon>Fungiina</taxon>
        <taxon>Poritidae</taxon>
        <taxon>Porites</taxon>
    </lineage>
</organism>
<dbReference type="CDD" id="cd00096">
    <property type="entry name" value="Ig"/>
    <property type="match status" value="1"/>
</dbReference>
<feature type="domain" description="Fibronectin type-III" evidence="13">
    <location>
        <begin position="550"/>
        <end position="640"/>
    </location>
</feature>
<feature type="compositionally biased region" description="Polar residues" evidence="9">
    <location>
        <begin position="1255"/>
        <end position="1277"/>
    </location>
</feature>
<keyword evidence="6 10" id="KW-0472">Membrane</keyword>
<dbReference type="Pfam" id="PF07679">
    <property type="entry name" value="I-set"/>
    <property type="match status" value="1"/>
</dbReference>
<feature type="compositionally biased region" description="Pro residues" evidence="9">
    <location>
        <begin position="1226"/>
        <end position="1239"/>
    </location>
</feature>
<evidence type="ECO:0000256" key="1">
    <source>
        <dbReference type="ARBA" id="ARBA00004479"/>
    </source>
</evidence>
<feature type="compositionally biased region" description="Basic and acidic residues" evidence="9">
    <location>
        <begin position="1164"/>
        <end position="1186"/>
    </location>
</feature>
<protein>
    <recommendedName>
        <fullName evidence="16">Neogenin</fullName>
    </recommendedName>
</protein>
<evidence type="ECO:0000256" key="3">
    <source>
        <dbReference type="ARBA" id="ARBA00022692"/>
    </source>
</evidence>
<dbReference type="InterPro" id="IPR003961">
    <property type="entry name" value="FN3_dom"/>
</dbReference>
<feature type="domain" description="Fibronectin type-III" evidence="13">
    <location>
        <begin position="749"/>
        <end position="844"/>
    </location>
</feature>
<keyword evidence="4" id="KW-0677">Repeat</keyword>
<feature type="transmembrane region" description="Helical" evidence="10">
    <location>
        <begin position="1072"/>
        <end position="1095"/>
    </location>
</feature>
<keyword evidence="15" id="KW-1185">Reference proteome</keyword>
<proteinExistence type="inferred from homology"/>
<keyword evidence="8" id="KW-0325">Glycoprotein</keyword>
<dbReference type="PROSITE" id="PS50853">
    <property type="entry name" value="FN3"/>
    <property type="match status" value="5"/>
</dbReference>